<protein>
    <submittedName>
        <fullName evidence="7">TMV resistance protein N-like isoform X2</fullName>
    </submittedName>
</protein>
<dbReference type="Proteomes" id="UP000694853">
    <property type="component" value="Unplaced"/>
</dbReference>
<dbReference type="SUPFAM" id="SSF52540">
    <property type="entry name" value="P-loop containing nucleoside triphosphate hydrolases"/>
    <property type="match status" value="1"/>
</dbReference>
<dbReference type="Gene3D" id="1.10.8.430">
    <property type="entry name" value="Helical domain of apoptotic protease-activating factors"/>
    <property type="match status" value="1"/>
</dbReference>
<dbReference type="GO" id="GO:0007165">
    <property type="term" value="P:signal transduction"/>
    <property type="evidence" value="ECO:0007669"/>
    <property type="project" value="InterPro"/>
</dbReference>
<dbReference type="Gene3D" id="3.80.10.10">
    <property type="entry name" value="Ribonuclease Inhibitor"/>
    <property type="match status" value="2"/>
</dbReference>
<dbReference type="InterPro" id="IPR027417">
    <property type="entry name" value="P-loop_NTPase"/>
</dbReference>
<evidence type="ECO:0000256" key="1">
    <source>
        <dbReference type="ARBA" id="ARBA00022614"/>
    </source>
</evidence>
<evidence type="ECO:0000313" key="7">
    <source>
        <dbReference type="RefSeq" id="XP_027331303.1"/>
    </source>
</evidence>
<keyword evidence="2" id="KW-0677">Repeat</keyword>
<dbReference type="Pfam" id="PF01582">
    <property type="entry name" value="TIR"/>
    <property type="match status" value="2"/>
</dbReference>
<dbReference type="InterPro" id="IPR035897">
    <property type="entry name" value="Toll_tir_struct_dom_sf"/>
</dbReference>
<keyword evidence="4" id="KW-0520">NAD</keyword>
<dbReference type="PANTHER" id="PTHR11017">
    <property type="entry name" value="LEUCINE-RICH REPEAT-CONTAINING PROTEIN"/>
    <property type="match status" value="1"/>
</dbReference>
<keyword evidence="3" id="KW-0611">Plant defense</keyword>
<organism evidence="6 7">
    <name type="scientific">Abrus precatorius</name>
    <name type="common">Indian licorice</name>
    <name type="synonym">Glycine abrus</name>
    <dbReference type="NCBI Taxonomy" id="3816"/>
    <lineage>
        <taxon>Eukaryota</taxon>
        <taxon>Viridiplantae</taxon>
        <taxon>Streptophyta</taxon>
        <taxon>Embryophyta</taxon>
        <taxon>Tracheophyta</taxon>
        <taxon>Spermatophyta</taxon>
        <taxon>Magnoliopsida</taxon>
        <taxon>eudicotyledons</taxon>
        <taxon>Gunneridae</taxon>
        <taxon>Pentapetalae</taxon>
        <taxon>rosids</taxon>
        <taxon>fabids</taxon>
        <taxon>Fabales</taxon>
        <taxon>Fabaceae</taxon>
        <taxon>Papilionoideae</taxon>
        <taxon>50 kb inversion clade</taxon>
        <taxon>NPAAA clade</taxon>
        <taxon>indigoferoid/millettioid clade</taxon>
        <taxon>Abreae</taxon>
        <taxon>Abrus</taxon>
    </lineage>
</organism>
<feature type="domain" description="TIR" evidence="5">
    <location>
        <begin position="138"/>
        <end position="304"/>
    </location>
</feature>
<dbReference type="SUPFAM" id="SSF52058">
    <property type="entry name" value="L domain-like"/>
    <property type="match status" value="1"/>
</dbReference>
<dbReference type="Pfam" id="PF00931">
    <property type="entry name" value="NB-ARC"/>
    <property type="match status" value="1"/>
</dbReference>
<reference evidence="6" key="1">
    <citation type="journal article" date="2019" name="Toxins">
        <title>Detection of Abrin-Like and Prepropulchellin-Like Toxin Genes and Transcripts Using Whole Genome Sequencing and Full-Length Transcript Sequencing of Abrus precatorius.</title>
        <authorList>
            <person name="Hovde B.T."/>
            <person name="Daligault H.E."/>
            <person name="Hanschen E.R."/>
            <person name="Kunde Y.A."/>
            <person name="Johnson M.B."/>
            <person name="Starkenburg S.R."/>
            <person name="Johnson S.L."/>
        </authorList>
    </citation>
    <scope>NUCLEOTIDE SEQUENCE [LARGE SCALE GENOMIC DNA]</scope>
</reference>
<keyword evidence="1" id="KW-0433">Leucine-rich repeat</keyword>
<gene>
    <name evidence="7" type="primary">LOC113846827</name>
</gene>
<dbReference type="GO" id="GO:0006952">
    <property type="term" value="P:defense response"/>
    <property type="evidence" value="ECO:0007669"/>
    <property type="project" value="InterPro"/>
</dbReference>
<dbReference type="PRINTS" id="PR00364">
    <property type="entry name" value="DISEASERSIST"/>
</dbReference>
<dbReference type="OrthoDB" id="1420405at2759"/>
<name>A0A8B8JKU2_ABRPR</name>
<evidence type="ECO:0000256" key="4">
    <source>
        <dbReference type="ARBA" id="ARBA00023027"/>
    </source>
</evidence>
<proteinExistence type="predicted"/>
<evidence type="ECO:0000259" key="5">
    <source>
        <dbReference type="PROSITE" id="PS50104"/>
    </source>
</evidence>
<dbReference type="AlphaFoldDB" id="A0A8B8JKU2"/>
<dbReference type="Gene3D" id="3.40.50.10140">
    <property type="entry name" value="Toll/interleukin-1 receptor homology (TIR) domain"/>
    <property type="match status" value="2"/>
</dbReference>
<evidence type="ECO:0000256" key="3">
    <source>
        <dbReference type="ARBA" id="ARBA00022821"/>
    </source>
</evidence>
<reference evidence="7" key="2">
    <citation type="submission" date="2025-08" db="UniProtKB">
        <authorList>
            <consortium name="RefSeq"/>
        </authorList>
    </citation>
    <scope>IDENTIFICATION</scope>
    <source>
        <tissue evidence="7">Young leaves</tissue>
    </source>
</reference>
<accession>A0A8B8JKU2</accession>
<dbReference type="Gene3D" id="3.40.50.300">
    <property type="entry name" value="P-loop containing nucleotide triphosphate hydrolases"/>
    <property type="match status" value="1"/>
</dbReference>
<dbReference type="Pfam" id="PF23282">
    <property type="entry name" value="WHD_ROQ1"/>
    <property type="match status" value="1"/>
</dbReference>
<dbReference type="GeneID" id="113846827"/>
<dbReference type="SUPFAM" id="SSF52200">
    <property type="entry name" value="Toll/Interleukin receptor TIR domain"/>
    <property type="match status" value="2"/>
</dbReference>
<dbReference type="InterPro" id="IPR000157">
    <property type="entry name" value="TIR_dom"/>
</dbReference>
<dbReference type="GO" id="GO:0043531">
    <property type="term" value="F:ADP binding"/>
    <property type="evidence" value="ECO:0007669"/>
    <property type="project" value="InterPro"/>
</dbReference>
<dbReference type="Pfam" id="PF23286">
    <property type="entry name" value="LRR_13"/>
    <property type="match status" value="1"/>
</dbReference>
<dbReference type="RefSeq" id="XP_027331303.1">
    <property type="nucleotide sequence ID" value="XM_027475502.1"/>
</dbReference>
<dbReference type="InterPro" id="IPR032675">
    <property type="entry name" value="LRR_dom_sf"/>
</dbReference>
<dbReference type="InterPro" id="IPR044974">
    <property type="entry name" value="Disease_R_plants"/>
</dbReference>
<evidence type="ECO:0000313" key="6">
    <source>
        <dbReference type="Proteomes" id="UP000694853"/>
    </source>
</evidence>
<dbReference type="InterPro" id="IPR002182">
    <property type="entry name" value="NB-ARC"/>
</dbReference>
<keyword evidence="6" id="KW-1185">Reference proteome</keyword>
<dbReference type="InterPro" id="IPR058192">
    <property type="entry name" value="WHD_ROQ1-like"/>
</dbReference>
<feature type="domain" description="TIR" evidence="5">
    <location>
        <begin position="1"/>
        <end position="133"/>
    </location>
</feature>
<dbReference type="PANTHER" id="PTHR11017:SF587">
    <property type="entry name" value="NB-ARC DOMAIN PROTEIN"/>
    <property type="match status" value="1"/>
</dbReference>
<dbReference type="PROSITE" id="PS50104">
    <property type="entry name" value="TIR"/>
    <property type="match status" value="2"/>
</dbReference>
<evidence type="ECO:0000256" key="2">
    <source>
        <dbReference type="ARBA" id="ARBA00022737"/>
    </source>
</evidence>
<dbReference type="InterPro" id="IPR042197">
    <property type="entry name" value="Apaf_helical"/>
</dbReference>
<dbReference type="InterPro" id="IPR058546">
    <property type="entry name" value="RPS4B/Roq1-like_LRR"/>
</dbReference>
<dbReference type="SMART" id="SM00255">
    <property type="entry name" value="TIR"/>
    <property type="match status" value="2"/>
</dbReference>
<dbReference type="FunFam" id="3.40.50.10140:FF:000007">
    <property type="entry name" value="Disease resistance protein (TIR-NBS-LRR class)"/>
    <property type="match status" value="1"/>
</dbReference>
<sequence length="1234" mass="142667">MDDDGLKGGHQISLSLVGAIQESRISVVVFSENYASSSWCLDELVQIVECMEMKNHLIWPIFYKVAPSDIRHQRNSYAEAITEHENRFGKESKKVQKWRSALSQVANLKGWHFETGYEYEFIQKFVEMAIAKLRQSFCNYDVFLSFRGEDTRHTFTGHLYDAFRRKGINIFMDDDGLKGGDQIALSLVRAIQESRISVVVFSENYASSSWCLDELVEIVGCMKMKNQLVWPIFYKVEPSDIRYQRNSYAEAMTKHERRFGKESERMQKWRSALSQVANLKGWHFETGYEYEFIQKFVEMAIAELHHEQLDVGEHIVGHQSCIQEVRSLLHIESRDKVCMVGIHGTGGIGKTTLAKALYNMIFYQFECAIFLESVRETSKQMGLVHLQETMLSKLLEGKIIKLSSVDEGAARLKDRLRHRRILLVLDDVDSVDQLEKLAGNCNWFGSGSRIIITTRDKHVLTIHEVEKRYEMKELNDHEALQLFCWKAFKMSQPATSYEDVSNRAVRYARGLPLALKVIGSNLVGKSIRECECALEQYERIPDRKIQDILKVSYDCLSENAQYVFLDIACFFKGERREYVERILDKCDFYPTYNIGILVDKSLLTVDQYGHLRMHDLIQDMGKEVVRQESPRRPGERSRLYFHEDVLNVLTENSGSSTIEGILLDPPKEEEVEVEWGGIAFEKMSNLRILVVRNAHFLSAPKYLPSSLRLLEWKGYPSESLPPGFYPRNVVVLSLPHSHFKLEKENKFPKLKHLTELNFSYCRFITHLPDVSGVPSLKHIKLIACRKLISIDESVGFLEKLESLDARECGKLRKFSSRIWLPSLQLLNFEFCNNLQSFPEIEKVMDKPLDICLNDTKIRELPSSVYNLMGLKTVSMSACRRVRNLPSTLFMLPRIVELKFQGNFQVRKSFRSFRNSHVITTISHSPLRRLSCINCGLTDEDLQFILSCFPNLEELILPWNNFKSLPTSIKESSNLTVLDVIGNERLKEIPELPSSIQIVLARGCSSLTSETSRMLWSQALKEVYKLHVLMPESQFPNWFDHQYEGGIVSFWARGQFPIVALAFLFKDMPLPPRILVNHSIRIHLYINGREVVKLSWSGYGLEGDHVFLCDVRSGVGAEEWPIRDMLHASDWNHVEFKCDSPAGLIVSYCGVHVYKQETNMQDIQFTRPNPLKRKPSITSHKLPKKRVRMLKSNIDKRKTPRKFTQLSSGRRMKMVFPMNKGFWRFSYGFSMSKKN</sequence>